<dbReference type="RefSeq" id="WP_231823233.1">
    <property type="nucleotide sequence ID" value="NZ_JAJPDE010000062.1"/>
</dbReference>
<accession>A0ABS8R6X0</accession>
<proteinExistence type="predicted"/>
<name>A0ABS8R6X0_9LACO</name>
<dbReference type="EMBL" id="JAJPDE010000062">
    <property type="protein sequence ID" value="MCD7130536.1"/>
    <property type="molecule type" value="Genomic_DNA"/>
</dbReference>
<protein>
    <submittedName>
        <fullName evidence="1">Uncharacterized protein</fullName>
    </submittedName>
</protein>
<organism evidence="1 2">
    <name type="scientific">Limosilactobacillus agrestis</name>
    <dbReference type="NCBI Taxonomy" id="2759748"/>
    <lineage>
        <taxon>Bacteria</taxon>
        <taxon>Bacillati</taxon>
        <taxon>Bacillota</taxon>
        <taxon>Bacilli</taxon>
        <taxon>Lactobacillales</taxon>
        <taxon>Lactobacillaceae</taxon>
        <taxon>Limosilactobacillus</taxon>
    </lineage>
</organism>
<sequence length="125" mass="14630">MKKYSPLVEQVYYQLFQQGNPTSKEFIFNYLKGRNLLDEHGQPTKYAIESGAVEKITSPIDKYKSQHPVLVNFKDDDFNVNDKLKVSVKPKAVNKYLRKLKKLNTSLDKVENEDDLKRVEETYLN</sequence>
<keyword evidence="2" id="KW-1185">Reference proteome</keyword>
<comment type="caution">
    <text evidence="1">The sequence shown here is derived from an EMBL/GenBank/DDBJ whole genome shotgun (WGS) entry which is preliminary data.</text>
</comment>
<evidence type="ECO:0000313" key="2">
    <source>
        <dbReference type="Proteomes" id="UP001199710"/>
    </source>
</evidence>
<reference evidence="1 2" key="1">
    <citation type="submission" date="2021-12" db="EMBL/GenBank/DDBJ databases">
        <title>A phylogenomic analysis of Limosilactobacillus reuteri reveals ancient and stable evolutionary relationships with rodents and birds and zoonotic transmission to humans.</title>
        <authorList>
            <person name="Li F."/>
            <person name="Li X."/>
            <person name="Cheng C."/>
            <person name="Tollenaar S."/>
            <person name="Zhang J.S."/>
            <person name="Simpson D."/>
            <person name="Tasseva G."/>
            <person name="Perez-Munoz M.E."/>
            <person name="Frese S."/>
            <person name="Gaenzle M.G."/>
            <person name="Walter J."/>
            <person name="Zheng J."/>
        </authorList>
    </citation>
    <scope>NUCLEOTIDE SEQUENCE [LARGE SCALE GENOMIC DNA]</scope>
    <source>
        <strain evidence="1 2">BG-MG3-B</strain>
    </source>
</reference>
<dbReference type="Proteomes" id="UP001199710">
    <property type="component" value="Unassembled WGS sequence"/>
</dbReference>
<evidence type="ECO:0000313" key="1">
    <source>
        <dbReference type="EMBL" id="MCD7130536.1"/>
    </source>
</evidence>
<gene>
    <name evidence="1" type="ORF">LTY36_04940</name>
</gene>